<evidence type="ECO:0000256" key="12">
    <source>
        <dbReference type="RuleBase" id="RU000483"/>
    </source>
</evidence>
<evidence type="ECO:0000256" key="11">
    <source>
        <dbReference type="HAMAP-Rule" id="MF_01393"/>
    </source>
</evidence>
<dbReference type="Pfam" id="PF00119">
    <property type="entry name" value="ATP-synt_A"/>
    <property type="match status" value="1"/>
</dbReference>
<evidence type="ECO:0000313" key="14">
    <source>
        <dbReference type="EMBL" id="PMB90488.1"/>
    </source>
</evidence>
<evidence type="ECO:0000256" key="6">
    <source>
        <dbReference type="ARBA" id="ARBA00022781"/>
    </source>
</evidence>
<feature type="transmembrane region" description="Helical" evidence="11">
    <location>
        <begin position="125"/>
        <end position="146"/>
    </location>
</feature>
<evidence type="ECO:0000256" key="9">
    <source>
        <dbReference type="ARBA" id="ARBA00023136"/>
    </source>
</evidence>
<dbReference type="Gene3D" id="1.20.120.220">
    <property type="entry name" value="ATP synthase, F0 complex, subunit A"/>
    <property type="match status" value="1"/>
</dbReference>
<keyword evidence="7 11" id="KW-1133">Transmembrane helix</keyword>
<dbReference type="EMBL" id="LSDN01000014">
    <property type="protein sequence ID" value="KXB80692.1"/>
    <property type="molecule type" value="Genomic_DNA"/>
</dbReference>
<dbReference type="InterPro" id="IPR035908">
    <property type="entry name" value="F0_ATP_A_sf"/>
</dbReference>
<evidence type="ECO:0000256" key="1">
    <source>
        <dbReference type="ARBA" id="ARBA00004141"/>
    </source>
</evidence>
<gene>
    <name evidence="11 14" type="primary">atpB</name>
    <name evidence="14" type="ORF">CJ240_01775</name>
    <name evidence="13" type="ORF">HMPREF1862_00999</name>
</gene>
<keyword evidence="8 11" id="KW-0406">Ion transport</keyword>
<organism evidence="13 15">
    <name type="scientific">Varibaculum cambriense</name>
    <dbReference type="NCBI Taxonomy" id="184870"/>
    <lineage>
        <taxon>Bacteria</taxon>
        <taxon>Bacillati</taxon>
        <taxon>Actinomycetota</taxon>
        <taxon>Actinomycetes</taxon>
        <taxon>Actinomycetales</taxon>
        <taxon>Actinomycetaceae</taxon>
        <taxon>Varibaculum</taxon>
    </lineage>
</organism>
<dbReference type="Proteomes" id="UP000243201">
    <property type="component" value="Unassembled WGS sequence"/>
</dbReference>
<evidence type="ECO:0000313" key="16">
    <source>
        <dbReference type="Proteomes" id="UP000243201"/>
    </source>
</evidence>
<comment type="function">
    <text evidence="11 12">Key component of the proton channel; it plays a direct role in the translocation of protons across the membrane.</text>
</comment>
<dbReference type="GO" id="GO:0046933">
    <property type="term" value="F:proton-transporting ATP synthase activity, rotational mechanism"/>
    <property type="evidence" value="ECO:0007669"/>
    <property type="project" value="UniProtKB-UniRule"/>
</dbReference>
<evidence type="ECO:0000256" key="7">
    <source>
        <dbReference type="ARBA" id="ARBA00022989"/>
    </source>
</evidence>
<protein>
    <recommendedName>
        <fullName evidence="11 12">ATP synthase subunit a</fullName>
    </recommendedName>
    <alternativeName>
        <fullName evidence="11">ATP synthase F0 sector subunit a</fullName>
    </alternativeName>
    <alternativeName>
        <fullName evidence="11">F-ATPase subunit 6</fullName>
    </alternativeName>
</protein>
<comment type="caution">
    <text evidence="13">The sequence shown here is derived from an EMBL/GenBank/DDBJ whole genome shotgun (WGS) entry which is preliminary data.</text>
</comment>
<feature type="transmembrane region" description="Helical" evidence="11">
    <location>
        <begin position="167"/>
        <end position="186"/>
    </location>
</feature>
<dbReference type="CDD" id="cd00310">
    <property type="entry name" value="ATP-synt_Fo_a_6"/>
    <property type="match status" value="1"/>
</dbReference>
<keyword evidence="16" id="KW-1185">Reference proteome</keyword>
<dbReference type="GeneID" id="78352087"/>
<dbReference type="GO" id="GO:0005886">
    <property type="term" value="C:plasma membrane"/>
    <property type="evidence" value="ECO:0007669"/>
    <property type="project" value="UniProtKB-SubCell"/>
</dbReference>
<evidence type="ECO:0000256" key="8">
    <source>
        <dbReference type="ARBA" id="ARBA00023065"/>
    </source>
</evidence>
<dbReference type="GO" id="GO:0045259">
    <property type="term" value="C:proton-transporting ATP synthase complex"/>
    <property type="evidence" value="ECO:0007669"/>
    <property type="project" value="UniProtKB-KW"/>
</dbReference>
<keyword evidence="3 11" id="KW-0813">Transport</keyword>
<evidence type="ECO:0000256" key="2">
    <source>
        <dbReference type="ARBA" id="ARBA00006810"/>
    </source>
</evidence>
<evidence type="ECO:0000313" key="15">
    <source>
        <dbReference type="Proteomes" id="UP000070572"/>
    </source>
</evidence>
<dbReference type="NCBIfam" id="TIGR01131">
    <property type="entry name" value="ATP_synt_6_or_A"/>
    <property type="match status" value="1"/>
</dbReference>
<evidence type="ECO:0000256" key="4">
    <source>
        <dbReference type="ARBA" id="ARBA00022547"/>
    </source>
</evidence>
<reference evidence="13 15" key="1">
    <citation type="submission" date="2016-01" db="EMBL/GenBank/DDBJ databases">
        <authorList>
            <person name="Mitreva M."/>
            <person name="Pepin K.H."/>
            <person name="Mihindukulasuriya K.A."/>
            <person name="Fulton R."/>
            <person name="Fronick C."/>
            <person name="O'Laughlin M."/>
            <person name="Miner T."/>
            <person name="Herter B."/>
            <person name="Rosa B.A."/>
            <person name="Cordes M."/>
            <person name="Tomlinson C."/>
            <person name="Wollam A."/>
            <person name="Palsikar V.B."/>
            <person name="Mardis E.R."/>
            <person name="Wilson R.K."/>
        </authorList>
    </citation>
    <scope>NUCLEOTIDE SEQUENCE [LARGE SCALE GENOMIC DNA]</scope>
    <source>
        <strain evidence="13 15">DNF00696</strain>
    </source>
</reference>
<feature type="transmembrane region" description="Helical" evidence="11">
    <location>
        <begin position="192"/>
        <end position="214"/>
    </location>
</feature>
<feature type="transmembrane region" description="Helical" evidence="11">
    <location>
        <begin position="39"/>
        <end position="57"/>
    </location>
</feature>
<dbReference type="SUPFAM" id="SSF81336">
    <property type="entry name" value="F1F0 ATP synthase subunit A"/>
    <property type="match status" value="1"/>
</dbReference>
<keyword evidence="5 11" id="KW-0812">Transmembrane</keyword>
<evidence type="ECO:0000256" key="5">
    <source>
        <dbReference type="ARBA" id="ARBA00022692"/>
    </source>
</evidence>
<keyword evidence="10 11" id="KW-0066">ATP synthesis</keyword>
<feature type="transmembrane region" description="Helical" evidence="11">
    <location>
        <begin position="98"/>
        <end position="119"/>
    </location>
</feature>
<dbReference type="Proteomes" id="UP000070572">
    <property type="component" value="Unassembled WGS sequence"/>
</dbReference>
<dbReference type="RefSeq" id="WP_022864212.1">
    <property type="nucleotide sequence ID" value="NZ_CAUPGC010000001.1"/>
</dbReference>
<evidence type="ECO:0000256" key="3">
    <source>
        <dbReference type="ARBA" id="ARBA00022448"/>
    </source>
</evidence>
<sequence length="265" mass="28998">MLSGLTTLIPQGGFEAPTIDEFFPDVIAFAGTPFEMNRITLVRIVLLVAFLICAILYTRRAKMVPGAAQSTMEYLLDFCRTNISEQVMGKEYAKKYNGFVTAIFFTVLFMNIGGVIPGLNIAGSAVAGIPLLLAIFVWFLFIIAGIRAQGFGGYFKSSLFIPNVPKVLYVLLTPIEFFSTFIVRPFTLFVRLLANMIAGHMLLALTILASNYFLLTAAGGLKVISLVTFLAAIAVTAFEIFVAFLQAYVFAVLTAVYVEQSVHAH</sequence>
<name>A0AB34WZF2_9ACTO</name>
<dbReference type="AlphaFoldDB" id="A0AB34WZF2"/>
<dbReference type="EMBL" id="PNGC01000001">
    <property type="protein sequence ID" value="PMB90488.1"/>
    <property type="molecule type" value="Genomic_DNA"/>
</dbReference>
<keyword evidence="9 11" id="KW-0472">Membrane</keyword>
<dbReference type="HAMAP" id="MF_01393">
    <property type="entry name" value="ATP_synth_a_bact"/>
    <property type="match status" value="1"/>
</dbReference>
<reference evidence="14 16" key="2">
    <citation type="submission" date="2017-09" db="EMBL/GenBank/DDBJ databases">
        <title>Bacterial strain isolated from the female urinary microbiota.</title>
        <authorList>
            <person name="Thomas-White K."/>
            <person name="Kumar N."/>
            <person name="Forster S."/>
            <person name="Putonti C."/>
            <person name="Lawley T."/>
            <person name="Wolfe A.J."/>
        </authorList>
    </citation>
    <scope>NUCLEOTIDE SEQUENCE [LARGE SCALE GENOMIC DNA]</scope>
    <source>
        <strain evidence="14 16">UMB0744</strain>
    </source>
</reference>
<comment type="subcellular location">
    <subcellularLocation>
        <location evidence="11 12">Cell membrane</location>
        <topology evidence="11 12">Multi-pass membrane protein</topology>
    </subcellularLocation>
    <subcellularLocation>
        <location evidence="1">Membrane</location>
        <topology evidence="1">Multi-pass membrane protein</topology>
    </subcellularLocation>
</comment>
<comment type="similarity">
    <text evidence="2 11 12">Belongs to the ATPase A chain family.</text>
</comment>
<dbReference type="PANTHER" id="PTHR11410:SF0">
    <property type="entry name" value="ATP SYNTHASE SUBUNIT A"/>
    <property type="match status" value="1"/>
</dbReference>
<keyword evidence="6 11" id="KW-0375">Hydrogen ion transport</keyword>
<evidence type="ECO:0000256" key="10">
    <source>
        <dbReference type="ARBA" id="ARBA00023310"/>
    </source>
</evidence>
<dbReference type="PRINTS" id="PR00123">
    <property type="entry name" value="ATPASEA"/>
</dbReference>
<proteinExistence type="inferred from homology"/>
<dbReference type="InterPro" id="IPR000568">
    <property type="entry name" value="ATP_synth_F0_asu"/>
</dbReference>
<feature type="transmembrane region" description="Helical" evidence="11">
    <location>
        <begin position="226"/>
        <end position="258"/>
    </location>
</feature>
<keyword evidence="4 11" id="KW-0138">CF(0)</keyword>
<keyword evidence="11" id="KW-1003">Cell membrane</keyword>
<dbReference type="PANTHER" id="PTHR11410">
    <property type="entry name" value="ATP SYNTHASE SUBUNIT A"/>
    <property type="match status" value="1"/>
</dbReference>
<dbReference type="InterPro" id="IPR045083">
    <property type="entry name" value="ATP_synth_F0_asu_bact/mt"/>
</dbReference>
<accession>A0AB34WZF2</accession>
<evidence type="ECO:0000313" key="13">
    <source>
        <dbReference type="EMBL" id="KXB80692.1"/>
    </source>
</evidence>